<dbReference type="CDD" id="cd00653">
    <property type="entry name" value="RNA_pol_B_RPB2"/>
    <property type="match status" value="1"/>
</dbReference>
<sequence length="1356" mass="151003">MAQSFTGKKRIRKSFGRIPEAVQMPNLIEVQRSSYEQFLQREVRPGQRRDEGVEAVFKSVFPIKDFNERAVLEYVSYEFEEPKYDVEECIQRDMTFAAPLKVKLRLIVFETEEETGARSVKDIKEQDVYMGDIPLMTDKGTFIVNGTERVIVSQMHRSPGVFFDHDKGKTHASGKLLFAARVIPYRGSWLDFEFDAKDIVYVRIDRRRKLPATTFLYALGMDGEEILTTFYDVVPFEKRAGGWATPYKPERWRGVKPEFPLVDADTGEEVAPAGTKITARQAKKFADAGLKTLLLAPEALTGRYLARDAVNFSTGEIYSEAGDELDVPAIQALADQGFDTIDVLDIDHVTVGAYMRNTLRVDKNAVREDALFDIYRVMRPGEPPTVEAAEAMFKSLFFDAERYDLSSVGRVKMNMRLEQDVSDEVRILRKDDVLAVLKVLVGLRDGRGEIDDIDNLGNRRVRSVGELLENQYRVGLLRMERAIKERMSSVDIDTVMPHDLINAKPAAAAVREFFGSSQLSQFMDQTNPLSEITHKRRLSALGPGGLTRERAGFEVRDVHPTHYGRICPIETPEGPNIGLINSLATHARVNKYGFIESPYRRVKDGKPQDEVVYMSAMEESKHVIAQSNISVAQGEIVDDLVPGRINGEPTLLQKETVDLMDVSPRQVVSVAAALIPFLENDDANRALMGSNMQRQAVPLVQSDAPLVGTGMEAVVARDSGAVVIAKRTGVVEQIDGTRIVIRATEETDAARSGVDIYRMSKFQRSNQSTCINQRPLVKVGDKISAGDIIADGPSTELGELALGRNALVAFMPWNGYNFEDSILISERIVRDDVFTSIHIEEFEVMARDTKLGPEEITRDIPNVGEEALRNLDEAGIVAIGAEVQPGDILVGKVTPKGESPMTPEEKLLRAIFGEKASDVRDTSLRLPPGVAGTIVDVRVFNRHGVDKDERALAIERAEIDRLGKDRDDEFAILNRNISGRLKELLIGKVALSGPKGLSRGEITADGLSQVASGLWWQIALEDEKAMGELESLRRLFDENRKRLDRRFEDKVDKLQRGDELPPGVMKMVKVFVAVKRKLQPGDKMAGRHGNKGVISRILPIEDMPFLADGTHVDVVLNPLGVPSRMNVGQIFETHLGWACANLGKQITNLLEDWQHGGQKQALIDRLRDVYGPDEELPESEEELVELARNLGKGVPIATPVFDGARMDDIEDHLEMAGVNRSGQSILFDGLTGEQFKRPVTVGYIYMLKLHHLVDDKIHARSIGPYSLVTQQPLGGKAQFGGQRFGEMEVWALEAYGAAYTLQEMLTVKSDDVAGRTKVYESIVRGDDTFEAGIPESFNVLVKEMRSLGLNVELENS</sequence>
<dbReference type="Pfam" id="PF04565">
    <property type="entry name" value="RNA_pol_Rpb2_3"/>
    <property type="match status" value="1"/>
</dbReference>
<dbReference type="InterPro" id="IPR019462">
    <property type="entry name" value="DNA-dir_RNA_pol_bsu_external_1"/>
</dbReference>
<evidence type="ECO:0000259" key="11">
    <source>
        <dbReference type="Pfam" id="PF04561"/>
    </source>
</evidence>
<dbReference type="GO" id="GO:0003899">
    <property type="term" value="F:DNA-directed RNA polymerase activity"/>
    <property type="evidence" value="ECO:0007669"/>
    <property type="project" value="UniProtKB-EC"/>
</dbReference>
<keyword evidence="16" id="KW-1185">Reference proteome</keyword>
<feature type="domain" description="DNA-directed RNA polymerase beta subunit external 1" evidence="14">
    <location>
        <begin position="599"/>
        <end position="663"/>
    </location>
</feature>
<dbReference type="EC" id="2.7.7.6" evidence="6 8"/>
<keyword evidence="3 6" id="KW-0548">Nucleotidyltransferase</keyword>
<feature type="domain" description="DNA-directed RNA polymerase subunit 2 hybrid-binding" evidence="9">
    <location>
        <begin position="724"/>
        <end position="1278"/>
    </location>
</feature>
<dbReference type="InterPro" id="IPR007121">
    <property type="entry name" value="RNA_pol_bsu_CS"/>
</dbReference>
<dbReference type="Gene3D" id="2.40.50.100">
    <property type="match status" value="1"/>
</dbReference>
<feature type="domain" description="RNA polymerase beta subunit protrusion" evidence="12">
    <location>
        <begin position="27"/>
        <end position="505"/>
    </location>
</feature>
<feature type="domain" description="RNA polymerase Rpb2" evidence="10">
    <location>
        <begin position="1280"/>
        <end position="1354"/>
    </location>
</feature>
<dbReference type="Pfam" id="PF00562">
    <property type="entry name" value="RNA_pol_Rpb2_6"/>
    <property type="match status" value="1"/>
</dbReference>
<evidence type="ECO:0000259" key="9">
    <source>
        <dbReference type="Pfam" id="PF00562"/>
    </source>
</evidence>
<dbReference type="InterPro" id="IPR007645">
    <property type="entry name" value="RNA_pol_Rpb2_3"/>
</dbReference>
<dbReference type="HAMAP" id="MF_01321">
    <property type="entry name" value="RNApol_bact_RpoB"/>
    <property type="match status" value="1"/>
</dbReference>
<dbReference type="InterPro" id="IPR042107">
    <property type="entry name" value="DNA-dir_RNA_pol_bsu_ext_1_sf"/>
</dbReference>
<dbReference type="Pfam" id="PF04561">
    <property type="entry name" value="RNA_pol_Rpb2_2"/>
    <property type="match status" value="2"/>
</dbReference>
<dbReference type="InterPro" id="IPR037033">
    <property type="entry name" value="DNA-dir_RNAP_su2_hyb_sf"/>
</dbReference>
<dbReference type="Gene3D" id="3.90.1800.10">
    <property type="entry name" value="RNA polymerase alpha subunit dimerisation domain"/>
    <property type="match status" value="1"/>
</dbReference>
<dbReference type="PROSITE" id="PS01166">
    <property type="entry name" value="RNA_POL_BETA"/>
    <property type="match status" value="1"/>
</dbReference>
<evidence type="ECO:0000256" key="6">
    <source>
        <dbReference type="HAMAP-Rule" id="MF_01321"/>
    </source>
</evidence>
<dbReference type="Gene3D" id="2.40.270.10">
    <property type="entry name" value="DNA-directed RNA polymerase, subunit 2, domain 6"/>
    <property type="match status" value="1"/>
</dbReference>
<gene>
    <name evidence="6 15" type="primary">rpoB</name>
    <name evidence="15" type="ORF">MZV50_05025</name>
</gene>
<evidence type="ECO:0000256" key="3">
    <source>
        <dbReference type="ARBA" id="ARBA00022695"/>
    </source>
</evidence>
<evidence type="ECO:0000256" key="2">
    <source>
        <dbReference type="ARBA" id="ARBA00022679"/>
    </source>
</evidence>
<proteinExistence type="inferred from homology"/>
<dbReference type="Gene3D" id="2.30.150.10">
    <property type="entry name" value="DNA-directed RNA polymerase, beta subunit, external 1 domain"/>
    <property type="match status" value="1"/>
</dbReference>
<dbReference type="NCBIfam" id="TIGR02013">
    <property type="entry name" value="rpoB"/>
    <property type="match status" value="1"/>
</dbReference>
<evidence type="ECO:0000256" key="4">
    <source>
        <dbReference type="ARBA" id="ARBA00023163"/>
    </source>
</evidence>
<evidence type="ECO:0000256" key="7">
    <source>
        <dbReference type="RuleBase" id="RU000434"/>
    </source>
</evidence>
<dbReference type="InterPro" id="IPR007642">
    <property type="entry name" value="RNA_pol_Rpb2_2"/>
</dbReference>
<dbReference type="Gene3D" id="2.40.50.150">
    <property type="match status" value="1"/>
</dbReference>
<keyword evidence="1 6" id="KW-0240">DNA-directed RNA polymerase</keyword>
<comment type="similarity">
    <text evidence="6 7">Belongs to the RNA polymerase beta chain family.</text>
</comment>
<comment type="subunit">
    <text evidence="6 8">The RNAP catalytic core consists of 2 alpha, 1 beta, 1 beta' and 1 omega subunit. When a sigma factor is associated with the core the holoenzyme is formed, which can initiate transcription.</text>
</comment>
<evidence type="ECO:0000259" key="12">
    <source>
        <dbReference type="Pfam" id="PF04563"/>
    </source>
</evidence>
<dbReference type="SUPFAM" id="SSF64484">
    <property type="entry name" value="beta and beta-prime subunits of DNA dependent RNA-polymerase"/>
    <property type="match status" value="1"/>
</dbReference>
<dbReference type="InterPro" id="IPR007644">
    <property type="entry name" value="RNA_pol_bsu_protrusion"/>
</dbReference>
<dbReference type="Gene3D" id="3.90.1100.10">
    <property type="match status" value="2"/>
</dbReference>
<dbReference type="InterPro" id="IPR037034">
    <property type="entry name" value="RNA_pol_Rpb2_2_sf"/>
</dbReference>
<feature type="domain" description="RNA polymerase Rpb2" evidence="13">
    <location>
        <begin position="521"/>
        <end position="589"/>
    </location>
</feature>
<evidence type="ECO:0000256" key="1">
    <source>
        <dbReference type="ARBA" id="ARBA00022478"/>
    </source>
</evidence>
<keyword evidence="2 6" id="KW-0808">Transferase</keyword>
<dbReference type="Proteomes" id="UP001057520">
    <property type="component" value="Chromosome"/>
</dbReference>
<dbReference type="Pfam" id="PF04560">
    <property type="entry name" value="RNA_pol_Rpb2_7"/>
    <property type="match status" value="1"/>
</dbReference>
<dbReference type="Pfam" id="PF10385">
    <property type="entry name" value="RNA_pol_Rpb2_45"/>
    <property type="match status" value="1"/>
</dbReference>
<dbReference type="InterPro" id="IPR014724">
    <property type="entry name" value="RNA_pol_RPB2_OB-fold"/>
</dbReference>
<dbReference type="Pfam" id="PF04563">
    <property type="entry name" value="RNA_pol_Rpb2_1"/>
    <property type="match status" value="1"/>
</dbReference>
<evidence type="ECO:0000259" key="13">
    <source>
        <dbReference type="Pfam" id="PF04565"/>
    </source>
</evidence>
<reference evidence="15 16" key="1">
    <citation type="submission" date="2022-04" db="EMBL/GenBank/DDBJ databases">
        <title>Genome sequence of soybean root-associated Caulobacter segnis RL271.</title>
        <authorList>
            <person name="Longley R."/>
            <person name="Bonito G."/>
            <person name="Trigodet F."/>
            <person name="Crosson S."/>
            <person name="Fiebig A."/>
        </authorList>
    </citation>
    <scope>NUCLEOTIDE SEQUENCE [LARGE SCALE GENOMIC DNA]</scope>
    <source>
        <strain evidence="15 16">RL271</strain>
    </source>
</reference>
<dbReference type="PANTHER" id="PTHR20856">
    <property type="entry name" value="DNA-DIRECTED RNA POLYMERASE I SUBUNIT 2"/>
    <property type="match status" value="1"/>
</dbReference>
<name>A0ABY4ZVZ7_9CAUL</name>
<dbReference type="InterPro" id="IPR015712">
    <property type="entry name" value="DNA-dir_RNA_pol_su2"/>
</dbReference>
<feature type="domain" description="RNA polymerase Rpb2" evidence="11">
    <location>
        <begin position="353"/>
        <end position="462"/>
    </location>
</feature>
<organism evidence="15 16">
    <name type="scientific">Caulobacter segnis</name>
    <dbReference type="NCBI Taxonomy" id="88688"/>
    <lineage>
        <taxon>Bacteria</taxon>
        <taxon>Pseudomonadati</taxon>
        <taxon>Pseudomonadota</taxon>
        <taxon>Alphaproteobacteria</taxon>
        <taxon>Caulobacterales</taxon>
        <taxon>Caulobacteraceae</taxon>
        <taxon>Caulobacter</taxon>
    </lineage>
</organism>
<dbReference type="GO" id="GO:0000428">
    <property type="term" value="C:DNA-directed RNA polymerase complex"/>
    <property type="evidence" value="ECO:0007669"/>
    <property type="project" value="UniProtKB-KW"/>
</dbReference>
<feature type="domain" description="RNA polymerase Rpb2" evidence="11">
    <location>
        <begin position="158"/>
        <end position="228"/>
    </location>
</feature>
<evidence type="ECO:0000313" key="15">
    <source>
        <dbReference type="EMBL" id="USQ96931.1"/>
    </source>
</evidence>
<evidence type="ECO:0000313" key="16">
    <source>
        <dbReference type="Proteomes" id="UP001057520"/>
    </source>
</evidence>
<dbReference type="InterPro" id="IPR010243">
    <property type="entry name" value="RNA_pol_bsu_bac"/>
</dbReference>
<accession>A0ABY4ZVZ7</accession>
<evidence type="ECO:0000259" key="10">
    <source>
        <dbReference type="Pfam" id="PF04560"/>
    </source>
</evidence>
<comment type="catalytic activity">
    <reaction evidence="5 6 8">
        <text>RNA(n) + a ribonucleoside 5'-triphosphate = RNA(n+1) + diphosphate</text>
        <dbReference type="Rhea" id="RHEA:21248"/>
        <dbReference type="Rhea" id="RHEA-COMP:14527"/>
        <dbReference type="Rhea" id="RHEA-COMP:17342"/>
        <dbReference type="ChEBI" id="CHEBI:33019"/>
        <dbReference type="ChEBI" id="CHEBI:61557"/>
        <dbReference type="ChEBI" id="CHEBI:140395"/>
        <dbReference type="EC" id="2.7.7.6"/>
    </reaction>
</comment>
<keyword evidence="4 6" id="KW-0804">Transcription</keyword>
<protein>
    <recommendedName>
        <fullName evidence="6 8">DNA-directed RNA polymerase subunit beta</fullName>
        <shortName evidence="6">RNAP subunit beta</shortName>
        <ecNumber evidence="6 8">2.7.7.6</ecNumber>
    </recommendedName>
    <alternativeName>
        <fullName evidence="6">RNA polymerase subunit beta</fullName>
    </alternativeName>
    <alternativeName>
        <fullName evidence="6">Transcriptase subunit beta</fullName>
    </alternativeName>
</protein>
<evidence type="ECO:0000259" key="14">
    <source>
        <dbReference type="Pfam" id="PF10385"/>
    </source>
</evidence>
<dbReference type="Gene3D" id="3.90.1110.10">
    <property type="entry name" value="RNA polymerase Rpb2, domain 2"/>
    <property type="match status" value="1"/>
</dbReference>
<dbReference type="InterPro" id="IPR007641">
    <property type="entry name" value="RNA_pol_Rpb2_7"/>
</dbReference>
<comment type="function">
    <text evidence="6 8">DNA-dependent RNA polymerase catalyzes the transcription of DNA into RNA using the four ribonucleoside triphosphates as substrates.</text>
</comment>
<dbReference type="InterPro" id="IPR007120">
    <property type="entry name" value="DNA-dir_RNAP_su2_dom"/>
</dbReference>
<dbReference type="NCBIfam" id="NF001616">
    <property type="entry name" value="PRK00405.1"/>
    <property type="match status" value="1"/>
</dbReference>
<dbReference type="EMBL" id="CP096040">
    <property type="protein sequence ID" value="USQ96931.1"/>
    <property type="molecule type" value="Genomic_DNA"/>
</dbReference>
<evidence type="ECO:0000256" key="8">
    <source>
        <dbReference type="RuleBase" id="RU363031"/>
    </source>
</evidence>
<evidence type="ECO:0000256" key="5">
    <source>
        <dbReference type="ARBA" id="ARBA00048552"/>
    </source>
</evidence>